<feature type="chain" id="PRO_5004066155" description="DUF1007 family protein" evidence="2">
    <location>
        <begin position="19"/>
        <end position="64"/>
    </location>
</feature>
<dbReference type="Proteomes" id="UP000012062">
    <property type="component" value="Unassembled WGS sequence"/>
</dbReference>
<evidence type="ECO:0000256" key="1">
    <source>
        <dbReference type="SAM" id="Phobius"/>
    </source>
</evidence>
<protein>
    <recommendedName>
        <fullName evidence="5">DUF1007 family protein</fullName>
    </recommendedName>
</protein>
<evidence type="ECO:0008006" key="5">
    <source>
        <dbReference type="Google" id="ProtNLM"/>
    </source>
</evidence>
<gene>
    <name evidence="3" type="ORF">MESS2_1590037</name>
</gene>
<name>M5EMY2_9HYPH</name>
<keyword evidence="1" id="KW-0472">Membrane</keyword>
<evidence type="ECO:0000313" key="3">
    <source>
        <dbReference type="EMBL" id="CCV05530.1"/>
    </source>
</evidence>
<feature type="transmembrane region" description="Helical" evidence="1">
    <location>
        <begin position="42"/>
        <end position="61"/>
    </location>
</feature>
<evidence type="ECO:0000313" key="4">
    <source>
        <dbReference type="Proteomes" id="UP000012062"/>
    </source>
</evidence>
<proteinExistence type="predicted"/>
<keyword evidence="1" id="KW-0812">Transmembrane</keyword>
<evidence type="ECO:0000256" key="2">
    <source>
        <dbReference type="SAM" id="SignalP"/>
    </source>
</evidence>
<keyword evidence="4" id="KW-1185">Reference proteome</keyword>
<dbReference type="EMBL" id="CAUM01000067">
    <property type="protein sequence ID" value="CCV05530.1"/>
    <property type="molecule type" value="Genomic_DNA"/>
</dbReference>
<reference evidence="3 4" key="1">
    <citation type="submission" date="2013-02" db="EMBL/GenBank/DDBJ databases">
        <authorList>
            <person name="Genoscope - CEA"/>
        </authorList>
    </citation>
    <scope>NUCLEOTIDE SEQUENCE [LARGE SCALE GENOMIC DNA]</scope>
    <source>
        <strain evidence="3 4">STM 2683</strain>
    </source>
</reference>
<comment type="caution">
    <text evidence="3">The sequence shown here is derived from an EMBL/GenBank/DDBJ whole genome shotgun (WGS) entry which is preliminary data.</text>
</comment>
<organism evidence="3 4">
    <name type="scientific">Mesorhizobium metallidurans STM 2683</name>
    <dbReference type="NCBI Taxonomy" id="1297569"/>
    <lineage>
        <taxon>Bacteria</taxon>
        <taxon>Pseudomonadati</taxon>
        <taxon>Pseudomonadota</taxon>
        <taxon>Alphaproteobacteria</taxon>
        <taxon>Hyphomicrobiales</taxon>
        <taxon>Phyllobacteriaceae</taxon>
        <taxon>Mesorhizobium</taxon>
    </lineage>
</organism>
<keyword evidence="2" id="KW-0732">Signal</keyword>
<dbReference type="RefSeq" id="WP_008874478.1">
    <property type="nucleotide sequence ID" value="NZ_CAUM01000067.1"/>
</dbReference>
<keyword evidence="1" id="KW-1133">Transmembrane helix</keyword>
<dbReference type="AlphaFoldDB" id="M5EMY2"/>
<accession>M5EMY2</accession>
<dbReference type="STRING" id="1297569.MESS2_1590037"/>
<feature type="signal peptide" evidence="2">
    <location>
        <begin position="1"/>
        <end position="18"/>
    </location>
</feature>
<sequence>MLASALAAMFAVAGPAGAHPHVFAEARLEVVLSNRIHSIVEIGGAAFVFLFGLLLLSASLTGSA</sequence>